<evidence type="ECO:0000256" key="7">
    <source>
        <dbReference type="ARBA" id="ARBA00023136"/>
    </source>
</evidence>
<feature type="transmembrane region" description="Helical" evidence="8">
    <location>
        <begin position="419"/>
        <end position="438"/>
    </location>
</feature>
<dbReference type="EMBL" id="SHKW01000001">
    <property type="protein sequence ID" value="RZU42512.1"/>
    <property type="molecule type" value="Genomic_DNA"/>
</dbReference>
<dbReference type="PANTHER" id="PTHR30003">
    <property type="entry name" value="L-LACTATE PERMEASE"/>
    <property type="match status" value="1"/>
</dbReference>
<feature type="transmembrane region" description="Helical" evidence="8">
    <location>
        <begin position="320"/>
        <end position="338"/>
    </location>
</feature>
<dbReference type="RefSeq" id="WP_130420367.1">
    <property type="nucleotide sequence ID" value="NZ_SHKW01000001.1"/>
</dbReference>
<name>A0A4Q7YX41_9BACT</name>
<dbReference type="Pfam" id="PF02652">
    <property type="entry name" value="Lactate_perm"/>
    <property type="match status" value="1"/>
</dbReference>
<feature type="transmembrane region" description="Helical" evidence="8">
    <location>
        <begin position="267"/>
        <end position="288"/>
    </location>
</feature>
<evidence type="ECO:0000256" key="1">
    <source>
        <dbReference type="ARBA" id="ARBA00004651"/>
    </source>
</evidence>
<feature type="transmembrane region" description="Helical" evidence="8">
    <location>
        <begin position="453"/>
        <end position="471"/>
    </location>
</feature>
<dbReference type="PANTHER" id="PTHR30003:SF0">
    <property type="entry name" value="GLYCOLATE PERMEASE GLCA-RELATED"/>
    <property type="match status" value="1"/>
</dbReference>
<feature type="transmembrane region" description="Helical" evidence="8">
    <location>
        <begin position="214"/>
        <end position="235"/>
    </location>
</feature>
<evidence type="ECO:0000256" key="3">
    <source>
        <dbReference type="ARBA" id="ARBA00022448"/>
    </source>
</evidence>
<dbReference type="InterPro" id="IPR003804">
    <property type="entry name" value="Lactate_perm"/>
</dbReference>
<feature type="transmembrane region" description="Helical" evidence="8">
    <location>
        <begin position="180"/>
        <end position="202"/>
    </location>
</feature>
<evidence type="ECO:0000313" key="9">
    <source>
        <dbReference type="EMBL" id="RZU42512.1"/>
    </source>
</evidence>
<evidence type="ECO:0000313" key="10">
    <source>
        <dbReference type="Proteomes" id="UP000292958"/>
    </source>
</evidence>
<evidence type="ECO:0000256" key="2">
    <source>
        <dbReference type="ARBA" id="ARBA00010100"/>
    </source>
</evidence>
<comment type="subcellular location">
    <subcellularLocation>
        <location evidence="1 8">Cell membrane</location>
        <topology evidence="1 8">Multi-pass membrane protein</topology>
    </subcellularLocation>
</comment>
<proteinExistence type="inferred from homology"/>
<reference evidence="9 10" key="1">
    <citation type="submission" date="2019-02" db="EMBL/GenBank/DDBJ databases">
        <title>Genomic Encyclopedia of Archaeal and Bacterial Type Strains, Phase II (KMG-II): from individual species to whole genera.</title>
        <authorList>
            <person name="Goeker M."/>
        </authorList>
    </citation>
    <scope>NUCLEOTIDE SEQUENCE [LARGE SCALE GENOMIC DNA]</scope>
    <source>
        <strain evidence="9 10">DSM 18101</strain>
    </source>
</reference>
<accession>A0A4Q7YX41</accession>
<dbReference type="NCBIfam" id="TIGR00795">
    <property type="entry name" value="lctP"/>
    <property type="match status" value="1"/>
</dbReference>
<feature type="transmembrane region" description="Helical" evidence="8">
    <location>
        <begin position="532"/>
        <end position="565"/>
    </location>
</feature>
<keyword evidence="7 8" id="KW-0472">Membrane</keyword>
<dbReference type="AlphaFoldDB" id="A0A4Q7YX41"/>
<keyword evidence="3 8" id="KW-0813">Transport</keyword>
<feature type="transmembrane region" description="Helical" evidence="8">
    <location>
        <begin position="60"/>
        <end position="79"/>
    </location>
</feature>
<sequence>MSIQAFSPGTALVCILLEPVATWAQSYDPARHWLLSAAWAALPLCVLLVTMGVFRVKGHLAALAGLATAFLIAIGIFHLPLTMGLLATGYGAAYGLFPIAWIVFPVLFLYQLSHRSGSFTLLQQSMVGVTGDSRLQLLLIAFAFGAFFEGSAGFGTPVAICATILIGLGFPPLQAAGLSLLANTAPVAFGGLGIPMVALHGITGLDTLLLSRVAARMIAPFCIIVPFWLICAYAGWTAMLEIWPAILVAGGVYSLTLLLVATLHGPWLVDIFSSSFTIVALLLLLRVWKPKRILGPNLQVVTETSNVQVERSDGFLKQAILPWAILSLFIILWGLPVWSRWLDSMSSIRIVVSGLHQSVVRMPPAVPSPVAESAVFNFNWLSATGTGIFIAAIVAGFAMRIRPRIIARTCAETFVSMRFTFITIAALMALGFVTRYAGMDATLGLAFARTGKLYPFFGTLIGWIGTASTGSDTSSNVLFGSLQKLTAQQLGISAYLMAAANSAGGVMGKMIAPQSIVVATTATNQYGKEGSLLRFVLLHSIALACLAGLLVLLYSSVPVITNLVLR</sequence>
<feature type="transmembrane region" description="Helical" evidence="8">
    <location>
        <begin position="154"/>
        <end position="173"/>
    </location>
</feature>
<dbReference type="GO" id="GO:0015295">
    <property type="term" value="F:solute:proton symporter activity"/>
    <property type="evidence" value="ECO:0007669"/>
    <property type="project" value="TreeGrafter"/>
</dbReference>
<comment type="similarity">
    <text evidence="2 8">Belongs to the lactate permease family.</text>
</comment>
<dbReference type="OrthoDB" id="9761056at2"/>
<protein>
    <recommendedName>
        <fullName evidence="8">L-lactate permease</fullName>
    </recommendedName>
</protein>
<feature type="transmembrane region" description="Helical" evidence="8">
    <location>
        <begin position="492"/>
        <end position="512"/>
    </location>
</feature>
<dbReference type="GO" id="GO:0005886">
    <property type="term" value="C:plasma membrane"/>
    <property type="evidence" value="ECO:0007669"/>
    <property type="project" value="UniProtKB-SubCell"/>
</dbReference>
<keyword evidence="10" id="KW-1185">Reference proteome</keyword>
<feature type="transmembrane region" description="Helical" evidence="8">
    <location>
        <begin position="91"/>
        <end position="110"/>
    </location>
</feature>
<keyword evidence="4 8" id="KW-1003">Cell membrane</keyword>
<keyword evidence="5 8" id="KW-0812">Transmembrane</keyword>
<evidence type="ECO:0000256" key="8">
    <source>
        <dbReference type="RuleBase" id="RU365092"/>
    </source>
</evidence>
<evidence type="ECO:0000256" key="5">
    <source>
        <dbReference type="ARBA" id="ARBA00022692"/>
    </source>
</evidence>
<organism evidence="9 10">
    <name type="scientific">Edaphobacter modestus</name>
    <dbReference type="NCBI Taxonomy" id="388466"/>
    <lineage>
        <taxon>Bacteria</taxon>
        <taxon>Pseudomonadati</taxon>
        <taxon>Acidobacteriota</taxon>
        <taxon>Terriglobia</taxon>
        <taxon>Terriglobales</taxon>
        <taxon>Acidobacteriaceae</taxon>
        <taxon>Edaphobacter</taxon>
    </lineage>
</organism>
<feature type="transmembrane region" description="Helical" evidence="8">
    <location>
        <begin position="34"/>
        <end position="53"/>
    </location>
</feature>
<feature type="transmembrane region" description="Helical" evidence="8">
    <location>
        <begin position="378"/>
        <end position="398"/>
    </location>
</feature>
<dbReference type="Proteomes" id="UP000292958">
    <property type="component" value="Unassembled WGS sequence"/>
</dbReference>
<feature type="transmembrane region" description="Helical" evidence="8">
    <location>
        <begin position="242"/>
        <end position="261"/>
    </location>
</feature>
<gene>
    <name evidence="9" type="ORF">BDD14_4102</name>
</gene>
<evidence type="ECO:0000256" key="4">
    <source>
        <dbReference type="ARBA" id="ARBA00022475"/>
    </source>
</evidence>
<keyword evidence="6 8" id="KW-1133">Transmembrane helix</keyword>
<comment type="caution">
    <text evidence="9">The sequence shown here is derived from an EMBL/GenBank/DDBJ whole genome shotgun (WGS) entry which is preliminary data.</text>
</comment>
<evidence type="ECO:0000256" key="6">
    <source>
        <dbReference type="ARBA" id="ARBA00022989"/>
    </source>
</evidence>
<dbReference type="GO" id="GO:0015129">
    <property type="term" value="F:lactate transmembrane transporter activity"/>
    <property type="evidence" value="ECO:0007669"/>
    <property type="project" value="UniProtKB-UniRule"/>
</dbReference>
<comment type="function">
    <text evidence="8">Uptake of L-lactate across the membrane. Can also transport D-lactate and glycolate.</text>
</comment>